<evidence type="ECO:0000256" key="1">
    <source>
        <dbReference type="SAM" id="Phobius"/>
    </source>
</evidence>
<feature type="transmembrane region" description="Helical" evidence="1">
    <location>
        <begin position="203"/>
        <end position="224"/>
    </location>
</feature>
<name>A0A653F4J8_MYCKA</name>
<organism evidence="2">
    <name type="scientific">Mycobacterium kansasii</name>
    <dbReference type="NCBI Taxonomy" id="1768"/>
    <lineage>
        <taxon>Bacteria</taxon>
        <taxon>Bacillati</taxon>
        <taxon>Actinomycetota</taxon>
        <taxon>Actinomycetes</taxon>
        <taxon>Mycobacteriales</taxon>
        <taxon>Mycobacteriaceae</taxon>
        <taxon>Mycobacterium</taxon>
    </lineage>
</organism>
<keyword evidence="1" id="KW-1133">Transmembrane helix</keyword>
<evidence type="ECO:0000313" key="2">
    <source>
        <dbReference type="EMBL" id="VTP04523.1"/>
    </source>
</evidence>
<reference evidence="2" key="1">
    <citation type="submission" date="2019-05" db="EMBL/GenBank/DDBJ databases">
        <authorList>
            <person name="Naeem R."/>
            <person name="Antony C."/>
            <person name="Guan Q."/>
        </authorList>
    </citation>
    <scope>NUCLEOTIDE SEQUENCE</scope>
    <source>
        <strain evidence="2">3</strain>
    </source>
</reference>
<dbReference type="EMBL" id="LR589368">
    <property type="protein sequence ID" value="VTP04523.1"/>
    <property type="molecule type" value="Genomic_DNA"/>
</dbReference>
<sequence length="250" mass="27292">MWWSCSCRCCRSSPPRWPRTWRSAPRRLSEPPGTVCLLHSSAMPFNCCCADMRIPTMTVCRCYAVASRGGPFLMVLACAISNSSGAILRDMGREKRPPNLPATTRAEPRTWLVRAHFRRAIAARQLSNVKCPTGVCRNLSPRSSFPAGRKSVIAGARDGVIETPARANPYSGTTLVIGVAGSCSAAHPAASTANAAASTTTTVLTACTVLLVSFALIDRAFRLLGRTRSWRFRRVRYYRQSTGRRGVLGR</sequence>
<keyword evidence="1" id="KW-0472">Membrane</keyword>
<dbReference type="AlphaFoldDB" id="A0A653F4J8"/>
<gene>
    <name evidence="2" type="ORF">BIN_B_04511</name>
</gene>
<protein>
    <submittedName>
        <fullName evidence="2">Uncharacterized protein</fullName>
    </submittedName>
</protein>
<keyword evidence="1" id="KW-0812">Transmembrane</keyword>
<proteinExistence type="predicted"/>
<accession>A0A653F4J8</accession>